<proteinExistence type="predicted"/>
<dbReference type="Proteomes" id="UP000550729">
    <property type="component" value="Unassembled WGS sequence"/>
</dbReference>
<sequence>MTRGAAIERTTRSDGVERHYRIRIPASYDARLPVPLILAFHGRNEKSTRFEKVTRLSSLPAVVVYPDGLRGRSGEPSWQSAPYASPTADDVGFTAAILRDVRSTVCVDRARTYAVGRSNGGGFVALLACRMPHEFAAFAAVSGAFYPESAQGCSSSAGVSFVEFHGTADPVIHYNGGQKFAETYPSIPQWLSGWTHRANCLDLPVESQINSYVTKVEWGFCLPAGTEVTHYRIAGGGHRWPGSRVGGSSGPSDTIDATAVIWQFFARHPMR</sequence>
<dbReference type="AlphaFoldDB" id="A0A848KST7"/>
<dbReference type="SUPFAM" id="SSF53474">
    <property type="entry name" value="alpha/beta-Hydrolases"/>
    <property type="match status" value="1"/>
</dbReference>
<name>A0A848KST7_9ACTN</name>
<evidence type="ECO:0000256" key="6">
    <source>
        <dbReference type="ARBA" id="ARBA00023277"/>
    </source>
</evidence>
<keyword evidence="3" id="KW-0858">Xylan degradation</keyword>
<comment type="caution">
    <text evidence="8">The sequence shown here is derived from an EMBL/GenBank/DDBJ whole genome shotgun (WGS) entry which is preliminary data.</text>
</comment>
<evidence type="ECO:0000313" key="8">
    <source>
        <dbReference type="EMBL" id="NMO01219.1"/>
    </source>
</evidence>
<dbReference type="EMBL" id="JABBNB010000007">
    <property type="protein sequence ID" value="NMO01219.1"/>
    <property type="molecule type" value="Genomic_DNA"/>
</dbReference>
<dbReference type="PANTHER" id="PTHR38050">
    <property type="match status" value="1"/>
</dbReference>
<evidence type="ECO:0000256" key="1">
    <source>
        <dbReference type="ARBA" id="ARBA00004613"/>
    </source>
</evidence>
<dbReference type="PANTHER" id="PTHR38050:SF2">
    <property type="entry name" value="FERULOYL ESTERASE C-RELATED"/>
    <property type="match status" value="1"/>
</dbReference>
<accession>A0A848KST7</accession>
<dbReference type="GO" id="GO:0045493">
    <property type="term" value="P:xylan catabolic process"/>
    <property type="evidence" value="ECO:0007669"/>
    <property type="project" value="UniProtKB-KW"/>
</dbReference>
<reference evidence="8 9" key="1">
    <citation type="submission" date="2020-04" db="EMBL/GenBank/DDBJ databases">
        <title>Gordonia sp. nov. TBRC 11910.</title>
        <authorList>
            <person name="Suriyachadkun C."/>
        </authorList>
    </citation>
    <scope>NUCLEOTIDE SEQUENCE [LARGE SCALE GENOMIC DNA]</scope>
    <source>
        <strain evidence="8 9">TBRC 11910</strain>
    </source>
</reference>
<dbReference type="InterPro" id="IPR010126">
    <property type="entry name" value="Esterase_phb"/>
</dbReference>
<keyword evidence="4" id="KW-0732">Signal</keyword>
<keyword evidence="2" id="KW-0964">Secreted</keyword>
<evidence type="ECO:0000256" key="2">
    <source>
        <dbReference type="ARBA" id="ARBA00022525"/>
    </source>
</evidence>
<evidence type="ECO:0000256" key="7">
    <source>
        <dbReference type="ARBA" id="ARBA00023326"/>
    </source>
</evidence>
<comment type="subcellular location">
    <subcellularLocation>
        <location evidence="1">Secreted</location>
    </subcellularLocation>
</comment>
<evidence type="ECO:0000256" key="4">
    <source>
        <dbReference type="ARBA" id="ARBA00022729"/>
    </source>
</evidence>
<dbReference type="InterPro" id="IPR029058">
    <property type="entry name" value="AB_hydrolase_fold"/>
</dbReference>
<keyword evidence="9" id="KW-1185">Reference proteome</keyword>
<evidence type="ECO:0000256" key="3">
    <source>
        <dbReference type="ARBA" id="ARBA00022651"/>
    </source>
</evidence>
<dbReference type="GO" id="GO:0005576">
    <property type="term" value="C:extracellular region"/>
    <property type="evidence" value="ECO:0007669"/>
    <property type="project" value="UniProtKB-SubCell"/>
</dbReference>
<dbReference type="Pfam" id="PF10503">
    <property type="entry name" value="Esterase_PHB"/>
    <property type="match status" value="1"/>
</dbReference>
<evidence type="ECO:0000256" key="5">
    <source>
        <dbReference type="ARBA" id="ARBA00022801"/>
    </source>
</evidence>
<organism evidence="8 9">
    <name type="scientific">Gordonia asplenii</name>
    <dbReference type="NCBI Taxonomy" id="2725283"/>
    <lineage>
        <taxon>Bacteria</taxon>
        <taxon>Bacillati</taxon>
        <taxon>Actinomycetota</taxon>
        <taxon>Actinomycetes</taxon>
        <taxon>Mycobacteriales</taxon>
        <taxon>Gordoniaceae</taxon>
        <taxon>Gordonia</taxon>
    </lineage>
</organism>
<keyword evidence="6" id="KW-0119">Carbohydrate metabolism</keyword>
<dbReference type="GO" id="GO:0030600">
    <property type="term" value="F:feruloyl esterase activity"/>
    <property type="evidence" value="ECO:0007669"/>
    <property type="project" value="InterPro"/>
</dbReference>
<evidence type="ECO:0000313" key="9">
    <source>
        <dbReference type="Proteomes" id="UP000550729"/>
    </source>
</evidence>
<dbReference type="Gene3D" id="3.40.50.1820">
    <property type="entry name" value="alpha/beta hydrolase"/>
    <property type="match status" value="1"/>
</dbReference>
<protein>
    <submittedName>
        <fullName evidence="8">Polyhydroxybutyrate depolymerase</fullName>
    </submittedName>
</protein>
<dbReference type="InterPro" id="IPR043595">
    <property type="entry name" value="FaeB/C/D"/>
</dbReference>
<gene>
    <name evidence="8" type="ORF">HH308_08315</name>
</gene>
<keyword evidence="7" id="KW-0624">Polysaccharide degradation</keyword>
<keyword evidence="5" id="KW-0378">Hydrolase</keyword>